<evidence type="ECO:0000313" key="3">
    <source>
        <dbReference type="EMBL" id="MFC0385506.1"/>
    </source>
</evidence>
<evidence type="ECO:0000256" key="1">
    <source>
        <dbReference type="SAM" id="MobiDB-lite"/>
    </source>
</evidence>
<dbReference type="InterPro" id="IPR013655">
    <property type="entry name" value="PAS_fold_3"/>
</dbReference>
<gene>
    <name evidence="3" type="ORF">ACFFIC_08030</name>
</gene>
<proteinExistence type="predicted"/>
<accession>A0ABV6IPI4</accession>
<evidence type="ECO:0000259" key="2">
    <source>
        <dbReference type="PROSITE" id="PS50112"/>
    </source>
</evidence>
<dbReference type="Gene3D" id="3.30.450.20">
    <property type="entry name" value="PAS domain"/>
    <property type="match status" value="1"/>
</dbReference>
<feature type="domain" description="PAS" evidence="2">
    <location>
        <begin position="12"/>
        <end position="63"/>
    </location>
</feature>
<dbReference type="PROSITE" id="PS50112">
    <property type="entry name" value="PAS"/>
    <property type="match status" value="1"/>
</dbReference>
<dbReference type="InterPro" id="IPR000014">
    <property type="entry name" value="PAS"/>
</dbReference>
<evidence type="ECO:0000313" key="4">
    <source>
        <dbReference type="Proteomes" id="UP001589789"/>
    </source>
</evidence>
<dbReference type="InterPro" id="IPR035965">
    <property type="entry name" value="PAS-like_dom_sf"/>
</dbReference>
<sequence>MIDLCFGLALSDEEGRLTQVDRTLCELLGYEPAALVGRTIEALTHPDDWPASRQLLERLRLHDEPFSLAKRYVRGDGSVFWAQAYVSLVRDLRGFSVVSAMIRPVLPATPVLAPGPVLPAVVNEGLERVAAESIARPGSMREAGRKRRGSPAGRRSTGLDLSAFDAGPPPGQLLN</sequence>
<keyword evidence="4" id="KW-1185">Reference proteome</keyword>
<reference evidence="3 4" key="1">
    <citation type="submission" date="2024-09" db="EMBL/GenBank/DDBJ databases">
        <authorList>
            <person name="Sun Q."/>
            <person name="Mori K."/>
        </authorList>
    </citation>
    <scope>NUCLEOTIDE SEQUENCE [LARGE SCALE GENOMIC DNA]</scope>
    <source>
        <strain evidence="3 4">CCM 7468</strain>
    </source>
</reference>
<protein>
    <submittedName>
        <fullName evidence="3">PAS domain S-box protein</fullName>
    </submittedName>
</protein>
<dbReference type="EMBL" id="JBHLVZ010000005">
    <property type="protein sequence ID" value="MFC0385506.1"/>
    <property type="molecule type" value="Genomic_DNA"/>
</dbReference>
<name>A0ABV6IPI4_9PROT</name>
<dbReference type="Proteomes" id="UP001589789">
    <property type="component" value="Unassembled WGS sequence"/>
</dbReference>
<dbReference type="RefSeq" id="WP_377049651.1">
    <property type="nucleotide sequence ID" value="NZ_JBHLVZ010000005.1"/>
</dbReference>
<feature type="region of interest" description="Disordered" evidence="1">
    <location>
        <begin position="137"/>
        <end position="175"/>
    </location>
</feature>
<comment type="caution">
    <text evidence="3">The sequence shown here is derived from an EMBL/GenBank/DDBJ whole genome shotgun (WGS) entry which is preliminary data.</text>
</comment>
<dbReference type="CDD" id="cd00130">
    <property type="entry name" value="PAS"/>
    <property type="match status" value="1"/>
</dbReference>
<organism evidence="3 4">
    <name type="scientific">Muricoccus vinaceus</name>
    <dbReference type="NCBI Taxonomy" id="424704"/>
    <lineage>
        <taxon>Bacteria</taxon>
        <taxon>Pseudomonadati</taxon>
        <taxon>Pseudomonadota</taxon>
        <taxon>Alphaproteobacteria</taxon>
        <taxon>Acetobacterales</taxon>
        <taxon>Roseomonadaceae</taxon>
        <taxon>Muricoccus</taxon>
    </lineage>
</organism>
<dbReference type="Pfam" id="PF08447">
    <property type="entry name" value="PAS_3"/>
    <property type="match status" value="1"/>
</dbReference>
<dbReference type="SUPFAM" id="SSF55785">
    <property type="entry name" value="PYP-like sensor domain (PAS domain)"/>
    <property type="match status" value="1"/>
</dbReference>
<dbReference type="NCBIfam" id="TIGR00229">
    <property type="entry name" value="sensory_box"/>
    <property type="match status" value="1"/>
</dbReference>